<dbReference type="SUPFAM" id="SSF53756">
    <property type="entry name" value="UDP-Glycosyltransferase/glycogen phosphorylase"/>
    <property type="match status" value="1"/>
</dbReference>
<evidence type="ECO:0008006" key="4">
    <source>
        <dbReference type="Google" id="ProtNLM"/>
    </source>
</evidence>
<dbReference type="PIRSF" id="PIRSF005357">
    <property type="entry name" value="UCP005357"/>
    <property type="match status" value="1"/>
</dbReference>
<gene>
    <name evidence="2" type="ORF">SAMN04489841_2022</name>
</gene>
<name>A0A1H9GX27_9EURY</name>
<dbReference type="EMBL" id="FOFD01000002">
    <property type="protein sequence ID" value="SEQ54597.1"/>
    <property type="molecule type" value="Genomic_DNA"/>
</dbReference>
<proteinExistence type="predicted"/>
<evidence type="ECO:0000256" key="1">
    <source>
        <dbReference type="SAM" id="MobiDB-lite"/>
    </source>
</evidence>
<feature type="region of interest" description="Disordered" evidence="1">
    <location>
        <begin position="337"/>
        <end position="356"/>
    </location>
</feature>
<accession>A0A1H9GX27</accession>
<dbReference type="Proteomes" id="UP000199114">
    <property type="component" value="Unassembled WGS sequence"/>
</dbReference>
<dbReference type="Gene3D" id="3.40.50.2000">
    <property type="entry name" value="Glycogen Phosphorylase B"/>
    <property type="match status" value="2"/>
</dbReference>
<dbReference type="AlphaFoldDB" id="A0A1H9GX27"/>
<evidence type="ECO:0000313" key="3">
    <source>
        <dbReference type="Proteomes" id="UP000199114"/>
    </source>
</evidence>
<protein>
    <recommendedName>
        <fullName evidence="4">DUF354 domain-containing protein</fullName>
    </recommendedName>
</protein>
<dbReference type="InterPro" id="IPR007152">
    <property type="entry name" value="DUF354"/>
</dbReference>
<organism evidence="2 3">
    <name type="scientific">Natrinema salaciae</name>
    <dbReference type="NCBI Taxonomy" id="1186196"/>
    <lineage>
        <taxon>Archaea</taxon>
        <taxon>Methanobacteriati</taxon>
        <taxon>Methanobacteriota</taxon>
        <taxon>Stenosarchaea group</taxon>
        <taxon>Halobacteria</taxon>
        <taxon>Halobacteriales</taxon>
        <taxon>Natrialbaceae</taxon>
        <taxon>Natrinema</taxon>
    </lineage>
</organism>
<keyword evidence="3" id="KW-1185">Reference proteome</keyword>
<dbReference type="RefSeq" id="WP_090617050.1">
    <property type="nucleotide sequence ID" value="NZ_FOFD01000002.1"/>
</dbReference>
<dbReference type="PANTHER" id="PTHR39662">
    <property type="entry name" value="DUF354 DOMAIN-CONTAINING PROTEIN-RELATED"/>
    <property type="match status" value="1"/>
</dbReference>
<dbReference type="STRING" id="1186196.SAMN04489841_2022"/>
<feature type="compositionally biased region" description="Polar residues" evidence="1">
    <location>
        <begin position="347"/>
        <end position="356"/>
    </location>
</feature>
<dbReference type="PANTHER" id="PTHR39662:SF1">
    <property type="entry name" value="DUF354 DOMAIN-CONTAINING PROTEIN"/>
    <property type="match status" value="1"/>
</dbReference>
<sequence>MRVIVTIQHPGHVHFFKHAIRELQAQGHELHVFARENEVTVELLERAGIDHEVLAGESNSLFSLAAVQATYEARLLRRARRIDPDVITAIGGVAAAHVSSVVGAKSVVFYDTEHATLIKKLAYPFADVVCTPECYRGDIGSKQLTYPGYHELAYLHPDRFEPDPSVLDDAGLDPDDTIAVMRLSSWDSSHDVGQGGFDDPVDVVDRLEAAGATVLLTSEVDLPAELEPYRYTLAPDRMHDLLAFADCFVGEGATMAAEAAVLGTPAVYVNSLALGYVTELDDEYGLVFSYNDEDRHARSLEQALSIVERDDPSTWQRRRDRLLADRIDVTDVIVREVETAGSETEPDQSTLAPNPG</sequence>
<evidence type="ECO:0000313" key="2">
    <source>
        <dbReference type="EMBL" id="SEQ54597.1"/>
    </source>
</evidence>
<dbReference type="Pfam" id="PF04007">
    <property type="entry name" value="DUF354"/>
    <property type="match status" value="1"/>
</dbReference>
<reference evidence="3" key="1">
    <citation type="submission" date="2016-10" db="EMBL/GenBank/DDBJ databases">
        <authorList>
            <person name="Varghese N."/>
            <person name="Submissions S."/>
        </authorList>
    </citation>
    <scope>NUCLEOTIDE SEQUENCE [LARGE SCALE GENOMIC DNA]</scope>
    <source>
        <strain evidence="3">DSM 25055</strain>
    </source>
</reference>
<dbReference type="OrthoDB" id="185087at2157"/>